<dbReference type="InterPro" id="IPR049945">
    <property type="entry name" value="AAA_22"/>
</dbReference>
<dbReference type="InterPro" id="IPR003593">
    <property type="entry name" value="AAA+_ATPase"/>
</dbReference>
<dbReference type="GO" id="GO:0003677">
    <property type="term" value="F:DNA binding"/>
    <property type="evidence" value="ECO:0007669"/>
    <property type="project" value="InterPro"/>
</dbReference>
<dbReference type="PROSITE" id="PS50943">
    <property type="entry name" value="HTH_CROC1"/>
    <property type="match status" value="1"/>
</dbReference>
<dbReference type="PRINTS" id="PR00364">
    <property type="entry name" value="DISEASERSIST"/>
</dbReference>
<dbReference type="InterPro" id="IPR011990">
    <property type="entry name" value="TPR-like_helical_dom_sf"/>
</dbReference>
<dbReference type="CDD" id="cd00093">
    <property type="entry name" value="HTH_XRE"/>
    <property type="match status" value="1"/>
</dbReference>
<accession>A0A6J4VXG6</accession>
<evidence type="ECO:0000313" key="2">
    <source>
        <dbReference type="EMBL" id="CAA9589130.1"/>
    </source>
</evidence>
<dbReference type="SUPFAM" id="SSF47413">
    <property type="entry name" value="lambda repressor-like DNA-binding domains"/>
    <property type="match status" value="1"/>
</dbReference>
<gene>
    <name evidence="2" type="ORF">AVDCRST_MAG18-4558</name>
</gene>
<dbReference type="SMART" id="SM00530">
    <property type="entry name" value="HTH_XRE"/>
    <property type="match status" value="1"/>
</dbReference>
<dbReference type="InterPro" id="IPR058852">
    <property type="entry name" value="HTH_77"/>
</dbReference>
<sequence length="784" mass="82189">MRATEQAPFARLLKHYRVLAGLSQEALAGESAVSVHAISALERGVNTKPQLETVRRLAVALGLDPDGRAALLVAARPGGAVRASAPPEPGVAARFDELPVPLTPLLGRDDDLVRLAELLGGAACRLLTLVGPGGTGKTRLALALAGRLRDNFAAGAVFVDLSPLGDPPLVLPAIADALKVREAGGQPLLDRVKDALRDQPLLLVLDNFERVVDAAPVVADLLVGCARLIVLVTSRIPLRLRGETEFLVAPLATPDLAHLPDPAAVAAYPAVALFRDRVLAVRPDFAITATNAAEIAAICVRLDGLPLALELAAARTRILAPDALLARLTKSLGVLTGGARDLPTRHHTLRDTIAWSYALLPPAERALFARLGIFAGGWTLEAAAAVCDPDGALGVDPLDGLEVLVAQSLARPTHGPGDEPRFGMLETIRDFAWERLEASGEVEALRRRHAAHFLALAEVAGPQLVGPEQAAWTGRLDRDLDNLRAALAWARERGEAGTGLRLAGALGRFWGERGHIAEGRAWLEEALALSGAAGEPAAVRARAFYAAGVLANLQGDQAWARRWLDRSIACSRDAADLVGAVRALNSMGGVMYDAGDLAGAVTYYEECLALLSTANEHAEVARALGNLGEALYHLGDLAGAAARYEEALMHARRAGRDDVTAYVLGNLGNVARQRGDLAGAMGLHREALERKRALGARRQIAISLDDLACLAAAKGQAARAAHLLGATQALRAAIGSPRPIPEQRAVEQVVAGVRAALGEEAWAAAFAAGLALPMEGAIAFALQA</sequence>
<name>A0A6J4VXG6_9BACT</name>
<proteinExistence type="predicted"/>
<dbReference type="Gene3D" id="1.10.260.40">
    <property type="entry name" value="lambda repressor-like DNA-binding domains"/>
    <property type="match status" value="1"/>
</dbReference>
<dbReference type="SMART" id="SM00382">
    <property type="entry name" value="AAA"/>
    <property type="match status" value="1"/>
</dbReference>
<dbReference type="EMBL" id="CADCWN010000365">
    <property type="protein sequence ID" value="CAA9589130.1"/>
    <property type="molecule type" value="Genomic_DNA"/>
</dbReference>
<dbReference type="PANTHER" id="PTHR47691">
    <property type="entry name" value="REGULATOR-RELATED"/>
    <property type="match status" value="1"/>
</dbReference>
<dbReference type="AlphaFoldDB" id="A0A6J4VXG6"/>
<dbReference type="SUPFAM" id="SSF52540">
    <property type="entry name" value="P-loop containing nucleoside triphosphate hydrolases"/>
    <property type="match status" value="1"/>
</dbReference>
<reference evidence="2" key="1">
    <citation type="submission" date="2020-02" db="EMBL/GenBank/DDBJ databases">
        <authorList>
            <person name="Meier V. D."/>
        </authorList>
    </citation>
    <scope>NUCLEOTIDE SEQUENCE</scope>
    <source>
        <strain evidence="2">AVDCRST_MAG18</strain>
    </source>
</reference>
<dbReference type="Pfam" id="PF25872">
    <property type="entry name" value="HTH_77"/>
    <property type="match status" value="1"/>
</dbReference>
<dbReference type="Gene3D" id="3.40.50.300">
    <property type="entry name" value="P-loop containing nucleotide triphosphate hydrolases"/>
    <property type="match status" value="1"/>
</dbReference>
<dbReference type="PANTHER" id="PTHR47691:SF3">
    <property type="entry name" value="HTH-TYPE TRANSCRIPTIONAL REGULATOR RV0890C-RELATED"/>
    <property type="match status" value="1"/>
</dbReference>
<dbReference type="InterPro" id="IPR001387">
    <property type="entry name" value="Cro/C1-type_HTH"/>
</dbReference>
<feature type="domain" description="HTH cro/C1-type" evidence="1">
    <location>
        <begin position="13"/>
        <end position="68"/>
    </location>
</feature>
<dbReference type="InterPro" id="IPR010982">
    <property type="entry name" value="Lambda_DNA-bd_dom_sf"/>
</dbReference>
<evidence type="ECO:0000259" key="1">
    <source>
        <dbReference type="PROSITE" id="PS50943"/>
    </source>
</evidence>
<dbReference type="Pfam" id="PF13560">
    <property type="entry name" value="HTH_31"/>
    <property type="match status" value="1"/>
</dbReference>
<dbReference type="Pfam" id="PF13401">
    <property type="entry name" value="AAA_22"/>
    <property type="match status" value="1"/>
</dbReference>
<dbReference type="InterPro" id="IPR019734">
    <property type="entry name" value="TPR_rpt"/>
</dbReference>
<dbReference type="SMART" id="SM00028">
    <property type="entry name" value="TPR"/>
    <property type="match status" value="4"/>
</dbReference>
<protein>
    <recommendedName>
        <fullName evidence="1">HTH cro/C1-type domain-containing protein</fullName>
    </recommendedName>
</protein>
<dbReference type="Pfam" id="PF13424">
    <property type="entry name" value="TPR_12"/>
    <property type="match status" value="1"/>
</dbReference>
<dbReference type="GO" id="GO:0016887">
    <property type="term" value="F:ATP hydrolysis activity"/>
    <property type="evidence" value="ECO:0007669"/>
    <property type="project" value="InterPro"/>
</dbReference>
<dbReference type="InterPro" id="IPR027417">
    <property type="entry name" value="P-loop_NTPase"/>
</dbReference>
<organism evidence="2">
    <name type="scientific">uncultured Thermomicrobiales bacterium</name>
    <dbReference type="NCBI Taxonomy" id="1645740"/>
    <lineage>
        <taxon>Bacteria</taxon>
        <taxon>Pseudomonadati</taxon>
        <taxon>Thermomicrobiota</taxon>
        <taxon>Thermomicrobia</taxon>
        <taxon>Thermomicrobiales</taxon>
        <taxon>environmental samples</taxon>
    </lineage>
</organism>
<dbReference type="SUPFAM" id="SSF48452">
    <property type="entry name" value="TPR-like"/>
    <property type="match status" value="2"/>
</dbReference>
<dbReference type="Pfam" id="PF13374">
    <property type="entry name" value="TPR_10"/>
    <property type="match status" value="1"/>
</dbReference>
<dbReference type="Gene3D" id="1.25.40.10">
    <property type="entry name" value="Tetratricopeptide repeat domain"/>
    <property type="match status" value="1"/>
</dbReference>